<feature type="region of interest" description="Disordered" evidence="1">
    <location>
        <begin position="1"/>
        <end position="22"/>
    </location>
</feature>
<dbReference type="Proteomes" id="UP000541154">
    <property type="component" value="Unassembled WGS sequence"/>
</dbReference>
<proteinExistence type="predicted"/>
<reference evidence="2 3" key="1">
    <citation type="submission" date="2019-04" db="EMBL/GenBank/DDBJ databases">
        <title>Aspergillus burnettii sp. nov., novel species from soil in southeast Queensland.</title>
        <authorList>
            <person name="Gilchrist C.L.M."/>
            <person name="Pitt J.I."/>
            <person name="Lange L."/>
            <person name="Lacey H.J."/>
            <person name="Vuong D."/>
            <person name="Midgley D.J."/>
            <person name="Greenfield P."/>
            <person name="Bradbury M."/>
            <person name="Lacey E."/>
            <person name="Busk P.K."/>
            <person name="Pilgaard B."/>
            <person name="Chooi Y.H."/>
            <person name="Piggott A.M."/>
        </authorList>
    </citation>
    <scope>NUCLEOTIDE SEQUENCE [LARGE SCALE GENOMIC DNA]</scope>
    <source>
        <strain evidence="2 3">FRR 5400</strain>
    </source>
</reference>
<gene>
    <name evidence="2" type="ORF">ETB97_002113</name>
</gene>
<feature type="compositionally biased region" description="Polar residues" evidence="1">
    <location>
        <begin position="1"/>
        <end position="20"/>
    </location>
</feature>
<keyword evidence="3" id="KW-1185">Reference proteome</keyword>
<comment type="caution">
    <text evidence="2">The sequence shown here is derived from an EMBL/GenBank/DDBJ whole genome shotgun (WGS) entry which is preliminary data.</text>
</comment>
<protein>
    <submittedName>
        <fullName evidence="2">Uncharacterized protein</fullName>
    </submittedName>
</protein>
<evidence type="ECO:0000313" key="3">
    <source>
        <dbReference type="Proteomes" id="UP000541154"/>
    </source>
</evidence>
<dbReference type="EMBL" id="SPNV01000144">
    <property type="protein sequence ID" value="KAF5860027.1"/>
    <property type="molecule type" value="Genomic_DNA"/>
</dbReference>
<name>A0A8H6E5B3_PETAA</name>
<evidence type="ECO:0000313" key="2">
    <source>
        <dbReference type="EMBL" id="KAF5860027.1"/>
    </source>
</evidence>
<organism evidence="2 3">
    <name type="scientific">Petromyces alliaceus</name>
    <name type="common">Aspergillus alliaceus</name>
    <dbReference type="NCBI Taxonomy" id="209559"/>
    <lineage>
        <taxon>Eukaryota</taxon>
        <taxon>Fungi</taxon>
        <taxon>Dikarya</taxon>
        <taxon>Ascomycota</taxon>
        <taxon>Pezizomycotina</taxon>
        <taxon>Eurotiomycetes</taxon>
        <taxon>Eurotiomycetidae</taxon>
        <taxon>Eurotiales</taxon>
        <taxon>Aspergillaceae</taxon>
        <taxon>Aspergillus</taxon>
        <taxon>Aspergillus subgen. Circumdati</taxon>
    </lineage>
</organism>
<evidence type="ECO:0000256" key="1">
    <source>
        <dbReference type="SAM" id="MobiDB-lite"/>
    </source>
</evidence>
<sequence length="190" mass="22235">MPNTCQNATPDESNSPTQEAMTPEQIDADLLATHERIAKLEALRVARENLTRFEDEVLNPSGTTSVVNQHHPDNYEPQERVKEIKIDNISIFTLSFDLQRRQDWLVDVRCAFRRDPQRYQTDEKKILAALNFLDRSCRYEWYRHVVGKPLEERQHIEGSWQYFEDWTLTLTRNATSLQADVTERKASGLD</sequence>
<accession>A0A8H6E5B3</accession>
<dbReference type="AlphaFoldDB" id="A0A8H6E5B3"/>